<dbReference type="GO" id="GO:0050982">
    <property type="term" value="P:detection of mechanical stimulus"/>
    <property type="evidence" value="ECO:0007669"/>
    <property type="project" value="TreeGrafter"/>
</dbReference>
<dbReference type="GO" id="GO:0016020">
    <property type="term" value="C:membrane"/>
    <property type="evidence" value="ECO:0007669"/>
    <property type="project" value="UniProtKB-SubCell"/>
</dbReference>
<dbReference type="Pfam" id="PF20519">
    <property type="entry name" value="Polycystin_dom"/>
    <property type="match status" value="1"/>
</dbReference>
<dbReference type="InterPro" id="IPR036392">
    <property type="entry name" value="PLAT/LH2_dom_sf"/>
</dbReference>
<feature type="transmembrane region" description="Helical" evidence="12">
    <location>
        <begin position="1780"/>
        <end position="1804"/>
    </location>
</feature>
<dbReference type="FunFam" id="2.60.60.20:FF:000022">
    <property type="entry name" value="Uncharacterized protein"/>
    <property type="match status" value="1"/>
</dbReference>
<feature type="disulfide bond" evidence="9">
    <location>
        <begin position="1983"/>
        <end position="1992"/>
    </location>
</feature>
<dbReference type="PROSITE" id="PS51125">
    <property type="entry name" value="NHL"/>
    <property type="match status" value="1"/>
</dbReference>
<keyword evidence="8" id="KW-0325">Glycoprotein</keyword>
<comment type="caution">
    <text evidence="14">The sequence shown here is derived from an EMBL/GenBank/DDBJ whole genome shotgun (WGS) entry which is preliminary data.</text>
</comment>
<sequence>MNEKQTKLTKLRQETFTLSFNQPKFCPNVTWNPNATTFANQTTVGSQPYGIFVNTNNSIYVADEQNSRIQVWTNNSINPTSTIYGTLSSPYFLFVTTNGDIYVDNGNNHRVDKFTGNTNISVSVMNVNGSCCGLFVDINDTLYCSVRDYQQVIKKWLNDNTSTSIIAAGTGVASSASNNLNSPREVFVTINFDLYVADCDNDRIQLFHSGQLNGTTVAGNGSTNFTIALYHPTGIVLDADNYLFIVDNHNHRIVGSGPNGFQCLVGCSQVLGSASNQLNYPNTLSFDSYGNMYVTDTSNNRIQKFALLTNGCDSTTTTTTTTTSISTTSTTTTTTSTTTTTTTTVTQYINQKCFPPTVTLIPGASTLLSPLQFRRDQDFYIVSIITLNCYSSLSTKTEWTIKNCTSSSCAYQIQTVSTIQTTFSELYIPARTLSYGLYELNLTVTMIDYSLLITSSSVYVKITPSGIIANLVQLGTPMIASGHEQDLKLEPGIYSVDPDGYVFNATDWKYEYYCRIYGLYMFPKFQGSLLPIDNSTIDPLNPSCLSNRTDNLTAWKYTNSIKSSVTILSQSLQSNRTYQFMVYMENRRNSLLQATGYVLVQVEDIFSPVIALGCVISTMCVSNMEFQLVNPTTQVALFALCIGNCTNIRNITWNIYQGSLNSSSNVTQWILFNQMTAYQNIWFFGTNTTNFTATNQLFLSNPQVNLWRFEVVYRFVSKTSSSSLNFVINQPPSNGSCFINPHNGTTSSLFTISCPNWFDKDGIKDYSVYTWTTDPSERMMIAFSAVSIFQVRLPVGDDLTYVLHLIVSIRDTLDCVAETNISSISVLPDTAGIASLINDLQTSSSALTTNPIVQLLASGNQNTVGQILSSLSQQFNTMNNENVENAVSSGVAATSISISSLGSIRSQGNSTLMNASALTEFSKELNSQANIRDYLMTFTTNLAITTSNSIKLQASSLAQLTQATNQLTREALITASNKCYQLSIALNSMATTISYEDVQTAANELIQCASNVLTSVNGPLQERTIILDLDSSRANTFPQNYDTDIESEWSNPNLFVDGNDFSYEAIQIGRNKYYQKQTANQITSQVTQIISLLTTALNNHINIGQNLTINTPQVFMSLETLSVESLSSKQIQQVGNAQIRMPSNLNINSNTMLSLQSKMKPLASFGNSTIESHTNLSTLISLSILDQYGNEIPVQTNLSNPIEILIPRDPNLIIPEMILKNVTSMNTTPHNQIFNLNYVNITSTLTVSIHFEIHPLNTTFAYLFIYKFDQSPQLNSSINQIDGWTLLCPSNLTNESIYTYFIDNQQTSGHQSIIFGLRELNSTEIRDYCSNSQLTSPPITNQRFNFTSNYELRLYTSGCYYLDENNQWKSDGLLVGPSTNYAETQCFSTHLSEFTGGFRILPAPINWNYVFANADFQKNKTIYLTVICASIIYLILLIYAHFKDKKDLEKLGVTSLPDNHKSDQYFYQIIVFTGQRKDAETKSKVHFVLSGDEDTTHIRTFADPHRKIFQRGGIDSFIMAVPKSLGLLNYIHIWHDNTGGGSSSSWFFKYLIVRDLQTMEKYHFICQRWLAVEKDDGKIERLLPVASKTEKNQFSYVLSKKAYHSVSDSHLWFSIFSRPSSNKFTCVQRCTCCFVLLFLSMFLNIMYYDLSNESQSTNNTNSLSIGPLHIAPQQILIGVIVELLSIIPSLLLVQFFRRIRCRQQQISPLHRALYKMESHLEIENERKKKSERFLFPWWCLFIAYGLCIILVGMSILFIIARGIEFGDLKTKQWLTSVLTGFFSSILLTQPMKILCLAIFFAFFCRNTTDDEEAKQYLDENEVNFDNHADDYLHQIEKQHSIFTYRPPVRANRLTEDEVASARQERLKEIHMWSIIREISTYFCFFILLCTITYSNQNSNGYFQVNHLQKYFYNSRQINYDYLKISTINDYWLWLEESFVSNIRAQEWYNGDSPRNLSGFTNDKTNRLIGWPIMRQLRVKSNLCSYQKLRLRCLNDYSLSNEEKDSFGLAWTNETTEESSSSIIESFQYKSSEELSTYVYVGDHGIYDGGGYVYEFRGRLADLQSNLSKLHQLEWINNQTRAVIIQFTLYNPNVELFTAVTFLMEFLSTGGLYPSARFEPMSFEAFTSRLQLICMIFYMIFIIYLMWIEMRSLLSLKWSYFQQFWSYIEVGIIVCSWSSVGIYVWRYREYQRISSLFEQTHGYVYINLQLASYVNEILTFFYGFCCFFGTIKFLRLCRFNQRLMLFSSTLKYAGKELISFSMMFSIIFFSFLCLFYLLFISKIWSCSSLYETAQMLFKMTLLNFDTTELIGAGAFLGPFSFSLFIFLIVFVCLSMFLSIINQSFRRARDDMKIKTNEEIFSFMLNRFQRWIGWKKSSEKEITLTRSEQTTLIEEFPEKMDRFLGAINRIYMSQKAELTRVQETNI</sequence>
<dbReference type="InterPro" id="IPR042060">
    <property type="entry name" value="PLAT_polycystin1"/>
</dbReference>
<feature type="transmembrane region" description="Helical" evidence="12">
    <location>
        <begin position="2129"/>
        <end position="2147"/>
    </location>
</feature>
<dbReference type="InterPro" id="IPR003915">
    <property type="entry name" value="PKD_2"/>
</dbReference>
<feature type="transmembrane region" description="Helical" evidence="12">
    <location>
        <begin position="1422"/>
        <end position="1442"/>
    </location>
</feature>
<feature type="transmembrane region" description="Helical" evidence="12">
    <location>
        <begin position="2256"/>
        <end position="2278"/>
    </location>
</feature>
<dbReference type="CDD" id="cd01752">
    <property type="entry name" value="PLAT_polycystin"/>
    <property type="match status" value="1"/>
</dbReference>
<organism evidence="14 15">
    <name type="scientific">Adineta steineri</name>
    <dbReference type="NCBI Taxonomy" id="433720"/>
    <lineage>
        <taxon>Eukaryota</taxon>
        <taxon>Metazoa</taxon>
        <taxon>Spiralia</taxon>
        <taxon>Gnathifera</taxon>
        <taxon>Rotifera</taxon>
        <taxon>Eurotatoria</taxon>
        <taxon>Bdelloidea</taxon>
        <taxon>Adinetida</taxon>
        <taxon>Adinetidae</taxon>
        <taxon>Adineta</taxon>
    </lineage>
</organism>
<keyword evidence="4" id="KW-0732">Signal</keyword>
<feature type="transmembrane region" description="Helical" evidence="12">
    <location>
        <begin position="1626"/>
        <end position="1648"/>
    </location>
</feature>
<dbReference type="InterPro" id="IPR001024">
    <property type="entry name" value="PLAT/LH2_dom"/>
</dbReference>
<evidence type="ECO:0000256" key="12">
    <source>
        <dbReference type="SAM" id="Phobius"/>
    </source>
</evidence>
<feature type="domain" description="PLAT" evidence="13">
    <location>
        <begin position="1465"/>
        <end position="1584"/>
    </location>
</feature>
<evidence type="ECO:0000256" key="11">
    <source>
        <dbReference type="PROSITE-ProRule" id="PRU00504"/>
    </source>
</evidence>
<keyword evidence="5" id="KW-0677">Repeat</keyword>
<feature type="transmembrane region" description="Helical" evidence="12">
    <location>
        <begin position="1874"/>
        <end position="1893"/>
    </location>
</feature>
<dbReference type="InterPro" id="IPR002859">
    <property type="entry name" value="PKD/REJ-like"/>
</dbReference>
<evidence type="ECO:0000256" key="1">
    <source>
        <dbReference type="ARBA" id="ARBA00004141"/>
    </source>
</evidence>
<dbReference type="GO" id="GO:0005509">
    <property type="term" value="F:calcium ion binding"/>
    <property type="evidence" value="ECO:0007669"/>
    <property type="project" value="InterPro"/>
</dbReference>
<dbReference type="PROSITE" id="PS50095">
    <property type="entry name" value="PLAT"/>
    <property type="match status" value="1"/>
</dbReference>
<accession>A0A814DGL4</accession>
<feature type="transmembrane region" description="Helical" evidence="12">
    <location>
        <begin position="1735"/>
        <end position="1760"/>
    </location>
</feature>
<keyword evidence="3 12" id="KW-0812">Transmembrane</keyword>
<dbReference type="PANTHER" id="PTHR10877:SF194">
    <property type="entry name" value="LOCATION OF VULVA DEFECTIVE 1"/>
    <property type="match status" value="1"/>
</dbReference>
<dbReference type="EMBL" id="CAJNOI010000053">
    <property type="protein sequence ID" value="CAF0953870.1"/>
    <property type="molecule type" value="Genomic_DNA"/>
</dbReference>
<evidence type="ECO:0000256" key="4">
    <source>
        <dbReference type="ARBA" id="ARBA00022729"/>
    </source>
</evidence>
<dbReference type="Gene3D" id="2.60.60.20">
    <property type="entry name" value="PLAT/LH2 domain"/>
    <property type="match status" value="1"/>
</dbReference>
<dbReference type="Pfam" id="PF08016">
    <property type="entry name" value="PKD_channel"/>
    <property type="match status" value="1"/>
</dbReference>
<evidence type="ECO:0000256" key="8">
    <source>
        <dbReference type="ARBA" id="ARBA00023180"/>
    </source>
</evidence>
<evidence type="ECO:0000256" key="9">
    <source>
        <dbReference type="PIRSR" id="PIRSR603915-2"/>
    </source>
</evidence>
<evidence type="ECO:0000256" key="7">
    <source>
        <dbReference type="ARBA" id="ARBA00023136"/>
    </source>
</evidence>
<dbReference type="GO" id="GO:0005262">
    <property type="term" value="F:calcium channel activity"/>
    <property type="evidence" value="ECO:0007669"/>
    <property type="project" value="TreeGrafter"/>
</dbReference>
<comment type="subcellular location">
    <subcellularLocation>
        <location evidence="1">Membrane</location>
        <topology evidence="1">Multi-pass membrane protein</topology>
    </subcellularLocation>
</comment>
<gene>
    <name evidence="14" type="ORF">BJG266_LOCUS13367</name>
</gene>
<feature type="transmembrane region" description="Helical" evidence="12">
    <location>
        <begin position="2163"/>
        <end position="2184"/>
    </location>
</feature>
<feature type="transmembrane region" description="Helical" evidence="12">
    <location>
        <begin position="2216"/>
        <end position="2235"/>
    </location>
</feature>
<dbReference type="PANTHER" id="PTHR10877">
    <property type="entry name" value="POLYCYSTIN FAMILY MEMBER"/>
    <property type="match status" value="1"/>
</dbReference>
<evidence type="ECO:0000256" key="10">
    <source>
        <dbReference type="PROSITE-ProRule" id="PRU00152"/>
    </source>
</evidence>
<dbReference type="InterPro" id="IPR013122">
    <property type="entry name" value="PKD1_2_channel"/>
</dbReference>
<comment type="caution">
    <text evidence="10">Lacks conserved residue(s) required for the propagation of feature annotation.</text>
</comment>
<dbReference type="InterPro" id="IPR051223">
    <property type="entry name" value="Polycystin"/>
</dbReference>
<feature type="transmembrane region" description="Helical" evidence="12">
    <location>
        <begin position="2318"/>
        <end position="2339"/>
    </location>
</feature>
<evidence type="ECO:0000259" key="13">
    <source>
        <dbReference type="PROSITE" id="PS50095"/>
    </source>
</evidence>
<proteinExistence type="inferred from homology"/>
<dbReference type="Pfam" id="PF01477">
    <property type="entry name" value="PLAT"/>
    <property type="match status" value="1"/>
</dbReference>
<feature type="repeat" description="NHL" evidence="11">
    <location>
        <begin position="265"/>
        <end position="308"/>
    </location>
</feature>
<protein>
    <recommendedName>
        <fullName evidence="13">PLAT domain-containing protein</fullName>
    </recommendedName>
</protein>
<dbReference type="SUPFAM" id="SSF101898">
    <property type="entry name" value="NHL repeat"/>
    <property type="match status" value="1"/>
</dbReference>
<reference evidence="14" key="1">
    <citation type="submission" date="2021-02" db="EMBL/GenBank/DDBJ databases">
        <authorList>
            <person name="Nowell W R."/>
        </authorList>
    </citation>
    <scope>NUCLEOTIDE SEQUENCE</scope>
</reference>
<comment type="similarity">
    <text evidence="2">Belongs to the polycystin family.</text>
</comment>
<dbReference type="InterPro" id="IPR001258">
    <property type="entry name" value="NHL_repeat"/>
</dbReference>
<evidence type="ECO:0000256" key="2">
    <source>
        <dbReference type="ARBA" id="ARBA00007200"/>
    </source>
</evidence>
<evidence type="ECO:0000256" key="3">
    <source>
        <dbReference type="ARBA" id="ARBA00022692"/>
    </source>
</evidence>
<keyword evidence="7 12" id="KW-0472">Membrane</keyword>
<name>A0A814DGL4_9BILA</name>
<dbReference type="Gene3D" id="2.40.10.500">
    <property type="match status" value="2"/>
</dbReference>
<evidence type="ECO:0000256" key="6">
    <source>
        <dbReference type="ARBA" id="ARBA00022989"/>
    </source>
</evidence>
<evidence type="ECO:0000256" key="5">
    <source>
        <dbReference type="ARBA" id="ARBA00022737"/>
    </source>
</evidence>
<feature type="transmembrane region" description="Helical" evidence="12">
    <location>
        <begin position="1675"/>
        <end position="1696"/>
    </location>
</feature>
<keyword evidence="6 12" id="KW-1133">Transmembrane helix</keyword>
<evidence type="ECO:0000313" key="15">
    <source>
        <dbReference type="Proteomes" id="UP000663877"/>
    </source>
</evidence>
<dbReference type="Pfam" id="PF02010">
    <property type="entry name" value="REJ"/>
    <property type="match status" value="1"/>
</dbReference>
<dbReference type="PRINTS" id="PR01433">
    <property type="entry name" value="POLYCYSTIN2"/>
</dbReference>
<dbReference type="InterPro" id="IPR011042">
    <property type="entry name" value="6-blade_b-propeller_TolB-like"/>
</dbReference>
<evidence type="ECO:0000313" key="14">
    <source>
        <dbReference type="EMBL" id="CAF0953870.1"/>
    </source>
</evidence>
<dbReference type="SUPFAM" id="SSF49723">
    <property type="entry name" value="Lipase/lipooxygenase domain (PLAT/LH2 domain)"/>
    <property type="match status" value="1"/>
</dbReference>
<dbReference type="Proteomes" id="UP000663877">
    <property type="component" value="Unassembled WGS sequence"/>
</dbReference>
<dbReference type="InterPro" id="IPR046791">
    <property type="entry name" value="Polycystin_dom"/>
</dbReference>
<dbReference type="SMART" id="SM00308">
    <property type="entry name" value="LH2"/>
    <property type="match status" value="1"/>
</dbReference>
<dbReference type="CDD" id="cd05819">
    <property type="entry name" value="NHL"/>
    <property type="match status" value="1"/>
</dbReference>
<dbReference type="Gene3D" id="2.120.10.30">
    <property type="entry name" value="TolB, C-terminal domain"/>
    <property type="match status" value="1"/>
</dbReference>